<dbReference type="PATRIC" id="fig|1560234.3.peg.1125"/>
<dbReference type="SUPFAM" id="SSF81324">
    <property type="entry name" value="Voltage-gated potassium channels"/>
    <property type="match status" value="1"/>
</dbReference>
<reference evidence="10 11" key="1">
    <citation type="submission" date="2015-01" db="EMBL/GenBank/DDBJ databases">
        <title>Desulfovibrio sp. JC271 draft genome sequence.</title>
        <authorList>
            <person name="Shivani Y."/>
            <person name="Subhash Y."/>
            <person name="Sasikala C."/>
            <person name="Ramana C.V."/>
        </authorList>
    </citation>
    <scope>NUCLEOTIDE SEQUENCE [LARGE SCALE GENOMIC DNA]</scope>
    <source>
        <strain evidence="10 11">JC271</strain>
    </source>
</reference>
<evidence type="ECO:0000256" key="8">
    <source>
        <dbReference type="SAM" id="Phobius"/>
    </source>
</evidence>
<feature type="transmembrane region" description="Helical" evidence="8">
    <location>
        <begin position="12"/>
        <end position="30"/>
    </location>
</feature>
<dbReference type="AlphaFoldDB" id="A0A1B7XMK4"/>
<keyword evidence="7" id="KW-0407">Ion channel</keyword>
<keyword evidence="3 8" id="KW-0812">Transmembrane</keyword>
<comment type="caution">
    <text evidence="10">The sequence shown here is derived from an EMBL/GenBank/DDBJ whole genome shotgun (WGS) entry which is preliminary data.</text>
</comment>
<evidence type="ECO:0000256" key="2">
    <source>
        <dbReference type="ARBA" id="ARBA00022448"/>
    </source>
</evidence>
<evidence type="ECO:0000313" key="11">
    <source>
        <dbReference type="Proteomes" id="UP000091979"/>
    </source>
</evidence>
<feature type="domain" description="Potassium channel" evidence="9">
    <location>
        <begin position="16"/>
        <end position="87"/>
    </location>
</feature>
<dbReference type="GO" id="GO:0005886">
    <property type="term" value="C:plasma membrane"/>
    <property type="evidence" value="ECO:0007669"/>
    <property type="project" value="TreeGrafter"/>
</dbReference>
<dbReference type="InterPro" id="IPR003280">
    <property type="entry name" value="2pore_dom_K_chnl"/>
</dbReference>
<accession>A0A1B7XMK4</accession>
<evidence type="ECO:0000259" key="9">
    <source>
        <dbReference type="Pfam" id="PF07885"/>
    </source>
</evidence>
<keyword evidence="5" id="KW-0406">Ion transport</keyword>
<protein>
    <recommendedName>
        <fullName evidence="9">Potassium channel domain-containing protein</fullName>
    </recommendedName>
</protein>
<gene>
    <name evidence="10" type="ORF">SP90_01285</name>
</gene>
<evidence type="ECO:0000256" key="7">
    <source>
        <dbReference type="ARBA" id="ARBA00023303"/>
    </source>
</evidence>
<evidence type="ECO:0000256" key="5">
    <source>
        <dbReference type="ARBA" id="ARBA00023065"/>
    </source>
</evidence>
<evidence type="ECO:0000256" key="4">
    <source>
        <dbReference type="ARBA" id="ARBA00022989"/>
    </source>
</evidence>
<organism evidence="10 11">
    <name type="scientific">Halodesulfovibrio spirochaetisodalis</name>
    <dbReference type="NCBI Taxonomy" id="1560234"/>
    <lineage>
        <taxon>Bacteria</taxon>
        <taxon>Pseudomonadati</taxon>
        <taxon>Thermodesulfobacteriota</taxon>
        <taxon>Desulfovibrionia</taxon>
        <taxon>Desulfovibrionales</taxon>
        <taxon>Desulfovibrionaceae</taxon>
        <taxon>Halodesulfovibrio</taxon>
    </lineage>
</organism>
<dbReference type="Pfam" id="PF07885">
    <property type="entry name" value="Ion_trans_2"/>
    <property type="match status" value="1"/>
</dbReference>
<keyword evidence="11" id="KW-1185">Reference proteome</keyword>
<evidence type="ECO:0000256" key="1">
    <source>
        <dbReference type="ARBA" id="ARBA00004141"/>
    </source>
</evidence>
<keyword evidence="2" id="KW-0813">Transport</keyword>
<evidence type="ECO:0000313" key="10">
    <source>
        <dbReference type="EMBL" id="OBQ56748.1"/>
    </source>
</evidence>
<dbReference type="STRING" id="1560234.SP90_01285"/>
<keyword evidence="4 8" id="KW-1133">Transmembrane helix</keyword>
<dbReference type="EMBL" id="JXMS01000002">
    <property type="protein sequence ID" value="OBQ56748.1"/>
    <property type="molecule type" value="Genomic_DNA"/>
</dbReference>
<dbReference type="PRINTS" id="PR00169">
    <property type="entry name" value="KCHANNEL"/>
</dbReference>
<comment type="subcellular location">
    <subcellularLocation>
        <location evidence="1">Membrane</location>
        <topology evidence="1">Multi-pass membrane protein</topology>
    </subcellularLocation>
</comment>
<dbReference type="GO" id="GO:0022841">
    <property type="term" value="F:potassium ion leak channel activity"/>
    <property type="evidence" value="ECO:0007669"/>
    <property type="project" value="TreeGrafter"/>
</dbReference>
<dbReference type="Gene3D" id="1.10.287.70">
    <property type="match status" value="1"/>
</dbReference>
<dbReference type="Proteomes" id="UP000091979">
    <property type="component" value="Unassembled WGS sequence"/>
</dbReference>
<keyword evidence="6 8" id="KW-0472">Membrane</keyword>
<dbReference type="OrthoDB" id="9799090at2"/>
<dbReference type="GO" id="GO:0030322">
    <property type="term" value="P:stabilization of membrane potential"/>
    <property type="evidence" value="ECO:0007669"/>
    <property type="project" value="TreeGrafter"/>
</dbReference>
<dbReference type="PANTHER" id="PTHR11003">
    <property type="entry name" value="POTASSIUM CHANNEL, SUBFAMILY K"/>
    <property type="match status" value="1"/>
</dbReference>
<feature type="transmembrane region" description="Helical" evidence="8">
    <location>
        <begin position="63"/>
        <end position="84"/>
    </location>
</feature>
<dbReference type="GO" id="GO:0015271">
    <property type="term" value="F:outward rectifier potassium channel activity"/>
    <property type="evidence" value="ECO:0007669"/>
    <property type="project" value="TreeGrafter"/>
</dbReference>
<proteinExistence type="predicted"/>
<dbReference type="PANTHER" id="PTHR11003:SF291">
    <property type="entry name" value="IP11374P"/>
    <property type="match status" value="1"/>
</dbReference>
<evidence type="ECO:0000256" key="3">
    <source>
        <dbReference type="ARBA" id="ARBA00022692"/>
    </source>
</evidence>
<dbReference type="InterPro" id="IPR013099">
    <property type="entry name" value="K_chnl_dom"/>
</dbReference>
<dbReference type="RefSeq" id="WP_066851770.1">
    <property type="nucleotide sequence ID" value="NZ_JXMS01000002.1"/>
</dbReference>
<name>A0A1B7XMK4_9BACT</name>
<evidence type="ECO:0000256" key="6">
    <source>
        <dbReference type="ARBA" id="ARBA00023136"/>
    </source>
</evidence>
<sequence length="273" mass="31058">MTISPHLRVRIGLVALGTLFLCSVFGFMYAENIPFADALYFSVVTVTTVGYGDIHPTTGAGKILATILILSGVCTFTIVLTSMTERLLNAREKRERLQRLNMVIGSFFSEVGTKLLFQISSLDTNLPTVQSRLANCGKWQAKDFAGVRQHMLNYPFEAQHAGNDLEELKQLLQTHTPFLMRILENPNMAEHEQFTDLMWATFHLKEELLNRSTLTDLPKTDLKHLSGDIHRVYKLLLSQWIDYMQHLQTDYPYLFSLAVRTNPFDKTSSAVVR</sequence>